<evidence type="ECO:0000256" key="1">
    <source>
        <dbReference type="SAM" id="MobiDB-lite"/>
    </source>
</evidence>
<organism evidence="2 3">
    <name type="scientific">Rubricoccus marinus</name>
    <dbReference type="NCBI Taxonomy" id="716817"/>
    <lineage>
        <taxon>Bacteria</taxon>
        <taxon>Pseudomonadati</taxon>
        <taxon>Rhodothermota</taxon>
        <taxon>Rhodothermia</taxon>
        <taxon>Rhodothermales</taxon>
        <taxon>Rubricoccaceae</taxon>
        <taxon>Rubricoccus</taxon>
    </lineage>
</organism>
<evidence type="ECO:0000313" key="3">
    <source>
        <dbReference type="Proteomes" id="UP000216446"/>
    </source>
</evidence>
<dbReference type="Pfam" id="PF04314">
    <property type="entry name" value="PCuAC"/>
    <property type="match status" value="1"/>
</dbReference>
<dbReference type="EMBL" id="MQWB01000001">
    <property type="protein sequence ID" value="OZC04741.1"/>
    <property type="molecule type" value="Genomic_DNA"/>
</dbReference>
<feature type="region of interest" description="Disordered" evidence="1">
    <location>
        <begin position="1"/>
        <end position="30"/>
    </location>
</feature>
<sequence>MSACQTETPEPAPSTDATPEASGAVASGSVSVSDPFVTATPAGGTGGVFMTLTGGAMPDTLVDARSTIAERVEVHETYDAGDGLRGMRLVESGIPVGVGETVRLAPGGYHVMLLGLADELAVGDTLEMEAVFARAGAVQVRVPVVTLDRVREAM</sequence>
<evidence type="ECO:0000313" key="2">
    <source>
        <dbReference type="EMBL" id="OZC04741.1"/>
    </source>
</evidence>
<dbReference type="InterPro" id="IPR007410">
    <property type="entry name" value="LpqE-like"/>
</dbReference>
<dbReference type="InterPro" id="IPR058248">
    <property type="entry name" value="Lxx211020-like"/>
</dbReference>
<feature type="compositionally biased region" description="Low complexity" evidence="1">
    <location>
        <begin position="21"/>
        <end position="30"/>
    </location>
</feature>
<name>A0A259U454_9BACT</name>
<proteinExistence type="predicted"/>
<gene>
    <name evidence="2" type="ORF">BSZ36_13895</name>
</gene>
<dbReference type="Proteomes" id="UP000216446">
    <property type="component" value="Unassembled WGS sequence"/>
</dbReference>
<dbReference type="InParanoid" id="A0A259U454"/>
<accession>A0A259U454</accession>
<dbReference type="Gene3D" id="2.60.40.1890">
    <property type="entry name" value="PCu(A)C copper chaperone"/>
    <property type="match status" value="1"/>
</dbReference>
<dbReference type="PANTHER" id="PTHR36302">
    <property type="entry name" value="BLR7088 PROTEIN"/>
    <property type="match status" value="1"/>
</dbReference>
<evidence type="ECO:0008006" key="4">
    <source>
        <dbReference type="Google" id="ProtNLM"/>
    </source>
</evidence>
<protein>
    <recommendedName>
        <fullName evidence="4">Copper chaperone PCu(A)C</fullName>
    </recommendedName>
</protein>
<dbReference type="AlphaFoldDB" id="A0A259U454"/>
<comment type="caution">
    <text evidence="2">The sequence shown here is derived from an EMBL/GenBank/DDBJ whole genome shotgun (WGS) entry which is preliminary data.</text>
</comment>
<dbReference type="SUPFAM" id="SSF110087">
    <property type="entry name" value="DR1885-like metal-binding protein"/>
    <property type="match status" value="1"/>
</dbReference>
<dbReference type="PANTHER" id="PTHR36302:SF1">
    <property type="entry name" value="COPPER CHAPERONE PCU(A)C"/>
    <property type="match status" value="1"/>
</dbReference>
<dbReference type="InterPro" id="IPR036182">
    <property type="entry name" value="PCuAC_sf"/>
</dbReference>
<keyword evidence="3" id="KW-1185">Reference proteome</keyword>
<reference evidence="2 3" key="1">
    <citation type="submission" date="2016-11" db="EMBL/GenBank/DDBJ databases">
        <title>Study of marine rhodopsin-containing bacteria.</title>
        <authorList>
            <person name="Yoshizawa S."/>
            <person name="Kumagai Y."/>
            <person name="Kogure K."/>
        </authorList>
    </citation>
    <scope>NUCLEOTIDE SEQUENCE [LARGE SCALE GENOMIC DNA]</scope>
    <source>
        <strain evidence="2 3">SG-29</strain>
    </source>
</reference>